<dbReference type="InterPro" id="IPR047135">
    <property type="entry name" value="YsiQ"/>
</dbReference>
<dbReference type="PANTHER" id="PTHR42925">
    <property type="entry name" value="MULTIDRUG AND TOXIN EFFLUX PROTEIN MATE FAMILY"/>
    <property type="match status" value="1"/>
</dbReference>
<dbReference type="EMBL" id="BAVR01000026">
    <property type="protein sequence ID" value="GAE88862.1"/>
    <property type="molecule type" value="Genomic_DNA"/>
</dbReference>
<proteinExistence type="predicted"/>
<dbReference type="RefSeq" id="WP_243467438.1">
    <property type="nucleotide sequence ID" value="NZ_BAVR01000026.1"/>
</dbReference>
<feature type="transmembrane region" description="Helical" evidence="1">
    <location>
        <begin position="146"/>
        <end position="168"/>
    </location>
</feature>
<dbReference type="PANTHER" id="PTHR42925:SF1">
    <property type="entry name" value="VIRULENCE FACTOR MVIN"/>
    <property type="match status" value="1"/>
</dbReference>
<comment type="caution">
    <text evidence="2">The sequence shown here is derived from an EMBL/GenBank/DDBJ whole genome shotgun (WGS) entry which is preliminary data.</text>
</comment>
<sequence>MAAVGVVNQISYVLIMLYSVVSAGTTVLISQYLGAKKKKEASVVAVTSVAVSLLLGLCAGFVVYFSRRQMLMFLNIPSELMGYAMTFLGIVGGLSFTQAMIATLSAIIRSYGNTRITMYISIGMNILNIIGNSIFLYGLLGAPKMGVAGVAIATVISQAVGVVVMLIVMMTGSMQNFLSETLYRYRGRF</sequence>
<evidence type="ECO:0000313" key="2">
    <source>
        <dbReference type="EMBL" id="GAE88862.1"/>
    </source>
</evidence>
<dbReference type="GO" id="GO:0042910">
    <property type="term" value="F:xenobiotic transmembrane transporter activity"/>
    <property type="evidence" value="ECO:0007669"/>
    <property type="project" value="InterPro"/>
</dbReference>
<feature type="transmembrane region" description="Helical" evidence="1">
    <location>
        <begin position="12"/>
        <end position="34"/>
    </location>
</feature>
<dbReference type="InterPro" id="IPR002528">
    <property type="entry name" value="MATE_fam"/>
</dbReference>
<keyword evidence="1" id="KW-0472">Membrane</keyword>
<evidence type="ECO:0000313" key="3">
    <source>
        <dbReference type="Proteomes" id="UP000019109"/>
    </source>
</evidence>
<organism evidence="2 3">
    <name type="scientific">Acetivibrio straminisolvens JCM 21531</name>
    <dbReference type="NCBI Taxonomy" id="1294263"/>
    <lineage>
        <taxon>Bacteria</taxon>
        <taxon>Bacillati</taxon>
        <taxon>Bacillota</taxon>
        <taxon>Clostridia</taxon>
        <taxon>Eubacteriales</taxon>
        <taxon>Oscillospiraceae</taxon>
        <taxon>Acetivibrio</taxon>
    </lineage>
</organism>
<feature type="transmembrane region" description="Helical" evidence="1">
    <location>
        <begin position="119"/>
        <end position="140"/>
    </location>
</feature>
<name>W4V6N8_9FIRM</name>
<dbReference type="GO" id="GO:0015297">
    <property type="term" value="F:antiporter activity"/>
    <property type="evidence" value="ECO:0007669"/>
    <property type="project" value="InterPro"/>
</dbReference>
<dbReference type="Proteomes" id="UP000019109">
    <property type="component" value="Unassembled WGS sequence"/>
</dbReference>
<gene>
    <name evidence="2" type="ORF">JCM21531_2344</name>
</gene>
<dbReference type="GO" id="GO:0016020">
    <property type="term" value="C:membrane"/>
    <property type="evidence" value="ECO:0007669"/>
    <property type="project" value="InterPro"/>
</dbReference>
<evidence type="ECO:0000256" key="1">
    <source>
        <dbReference type="SAM" id="Phobius"/>
    </source>
</evidence>
<dbReference type="STRING" id="1294263.JCM21531_2344"/>
<dbReference type="Pfam" id="PF01554">
    <property type="entry name" value="MatE"/>
    <property type="match status" value="1"/>
</dbReference>
<keyword evidence="1" id="KW-1133">Transmembrane helix</keyword>
<dbReference type="AlphaFoldDB" id="W4V6N8"/>
<feature type="transmembrane region" description="Helical" evidence="1">
    <location>
        <begin position="41"/>
        <end position="65"/>
    </location>
</feature>
<feature type="transmembrane region" description="Helical" evidence="1">
    <location>
        <begin position="85"/>
        <end position="107"/>
    </location>
</feature>
<protein>
    <submittedName>
        <fullName evidence="2">Multi antimicrobial extrusion protein</fullName>
    </submittedName>
</protein>
<keyword evidence="3" id="KW-1185">Reference proteome</keyword>
<keyword evidence="1" id="KW-0812">Transmembrane</keyword>
<accession>W4V6N8</accession>
<reference evidence="2" key="1">
    <citation type="journal article" date="2014" name="Genome Announc.">
        <title>Draft Genome Sequence of Clostridium straminisolvens Strain JCM 21531T, Isolated from a Cellulose-Degrading Bacterial Community.</title>
        <authorList>
            <person name="Yuki M."/>
            <person name="Oshima K."/>
            <person name="Suda W."/>
            <person name="Sakamoto M."/>
            <person name="Kitamura K."/>
            <person name="Iida T."/>
            <person name="Hattori M."/>
            <person name="Ohkuma M."/>
        </authorList>
    </citation>
    <scope>NUCLEOTIDE SEQUENCE [LARGE SCALE GENOMIC DNA]</scope>
    <source>
        <strain evidence="2">JCM 21531</strain>
    </source>
</reference>